<feature type="compositionally biased region" description="Polar residues" evidence="2">
    <location>
        <begin position="82"/>
        <end position="91"/>
    </location>
</feature>
<accession>A0A838BGD3</accession>
<sequence length="457" mass="50789">MSLNHEANSARHISAEDGAVVRKSDADPFEELIRSIRASTHQPSPLPEDKPATRLPQQDMPAASPGSVQTVSTQTRRVSSSLPNHQSPNHQSIERTGDDLAAHLKSVAEGLESSRRAWSHVQDHFSRLDAQKRHADALDTEKWELQEEVARLEHLHDQASKELERKSRELSSASATIGDLQVGLSRTRQAMAEADRQTSQREARFLKANAEVERLERTLAQISEQLHDEIMARQAAEQAREEVASRLASLEQAAMRLHSKAADYQLLNEQLTGKLSRQQAAQQDLHARLSTAERERSALYDSATAAQERAAEFEAELRALQRRATALSVDQAVFRAPPNHFGERGGEAAEHRRLKAESAKLREERDAARKECAALKVQLADLHLRGMTDELAHARCRDENRELRHRLETLTRQDRPGGLSADESADLERAFDGLDLLGTGELSAANDGDPAVTRKAS</sequence>
<protein>
    <submittedName>
        <fullName evidence="3">Uncharacterized protein</fullName>
    </submittedName>
</protein>
<feature type="coiled-coil region" evidence="1">
    <location>
        <begin position="128"/>
        <end position="176"/>
    </location>
</feature>
<dbReference type="Proteomes" id="UP000558284">
    <property type="component" value="Unassembled WGS sequence"/>
</dbReference>
<keyword evidence="4" id="KW-1185">Reference proteome</keyword>
<feature type="region of interest" description="Disordered" evidence="2">
    <location>
        <begin position="1"/>
        <end position="101"/>
    </location>
</feature>
<evidence type="ECO:0000256" key="1">
    <source>
        <dbReference type="SAM" id="Coils"/>
    </source>
</evidence>
<gene>
    <name evidence="3" type="ORF">H0241_33580</name>
</gene>
<evidence type="ECO:0000256" key="2">
    <source>
        <dbReference type="SAM" id="MobiDB-lite"/>
    </source>
</evidence>
<evidence type="ECO:0000313" key="3">
    <source>
        <dbReference type="EMBL" id="MBA1145107.1"/>
    </source>
</evidence>
<proteinExistence type="predicted"/>
<feature type="compositionally biased region" description="Basic and acidic residues" evidence="2">
    <location>
        <begin position="13"/>
        <end position="34"/>
    </location>
</feature>
<reference evidence="3 4" key="1">
    <citation type="submission" date="2020-07" db="EMBL/GenBank/DDBJ databases">
        <title>Definition of the novel symbiovar canariense within Mesorhizobium novociceri, a new species of genus Mesorhizobium nodulating Cicer canariense in the Caldera de Taburiente National Park (La Palma, Canary Islands).</title>
        <authorList>
            <person name="Leon-Barrios M."/>
            <person name="Perez-Yepez J."/>
            <person name="Flores-Felix J.D."/>
            <person name="Ramirez-Baena M.H."/>
            <person name="Pulido-Suarez L."/>
            <person name="Igual J.M."/>
            <person name="Velazquez E."/>
            <person name="Peix A."/>
        </authorList>
    </citation>
    <scope>NUCLEOTIDE SEQUENCE [LARGE SCALE GENOMIC DNA]</scope>
    <source>
        <strain evidence="3 4">CCANP35</strain>
    </source>
</reference>
<feature type="compositionally biased region" description="Basic and acidic residues" evidence="2">
    <location>
        <begin position="92"/>
        <end position="101"/>
    </location>
</feature>
<dbReference type="RefSeq" id="WP_181062012.1">
    <property type="nucleotide sequence ID" value="NZ_JACDTY010000034.1"/>
</dbReference>
<organism evidence="3 4">
    <name type="scientific">Mesorhizobium neociceri</name>
    <dbReference type="NCBI Taxonomy" id="1307853"/>
    <lineage>
        <taxon>Bacteria</taxon>
        <taxon>Pseudomonadati</taxon>
        <taxon>Pseudomonadota</taxon>
        <taxon>Alphaproteobacteria</taxon>
        <taxon>Hyphomicrobiales</taxon>
        <taxon>Phyllobacteriaceae</taxon>
        <taxon>Mesorhizobium</taxon>
    </lineage>
</organism>
<dbReference type="EMBL" id="JACDTY010000034">
    <property type="protein sequence ID" value="MBA1145107.1"/>
    <property type="molecule type" value="Genomic_DNA"/>
</dbReference>
<dbReference type="AlphaFoldDB" id="A0A838BGD3"/>
<keyword evidence="1" id="KW-0175">Coiled coil</keyword>
<feature type="compositionally biased region" description="Low complexity" evidence="2">
    <location>
        <begin position="67"/>
        <end position="81"/>
    </location>
</feature>
<comment type="caution">
    <text evidence="3">The sequence shown here is derived from an EMBL/GenBank/DDBJ whole genome shotgun (WGS) entry which is preliminary data.</text>
</comment>
<evidence type="ECO:0000313" key="4">
    <source>
        <dbReference type="Proteomes" id="UP000558284"/>
    </source>
</evidence>
<feature type="coiled-coil region" evidence="1">
    <location>
        <begin position="205"/>
        <end position="413"/>
    </location>
</feature>
<name>A0A838BGD3_9HYPH</name>